<keyword evidence="8 9" id="KW-0456">Lyase</keyword>
<dbReference type="EMBL" id="LSZQ01000057">
    <property type="protein sequence ID" value="KXU34753.1"/>
    <property type="molecule type" value="Genomic_DNA"/>
</dbReference>
<sequence length="393" mass="43301">MRWFGPSDPIPLEDIRQTGATDIFTALHEIPYGETWERADIEARRDLIAAAGLRWSVVESVPVHESIKTRTGDFAARIENYKATLRNLAAAGIRTVIYNFMPALDWIRTDMAHTLDDGAEGLLYDPVKLAAFDLYGLARPGAESDFSAEERADAAAFWEKLGSQGQAAFICQTLDFFPGLKGQVSLDDLRGMLAPYAHIDSARLKEHLRLFLQEIVPVATEVGVNLAIHPDDPPFPILGLPRIISTEQDLADLVAMVDAPANGICYCNGSLGARPSNDLPRIARRFAGRIHALHLRTVVHTAGGAFYEGPHLANSAKMAAVVRTFLEETRRRHAAGEPNWQLVFRPDHAHKILDDFRRPEPACPGYPLIGRLRGLAELRGLQHGISAMLEPAS</sequence>
<dbReference type="GO" id="GO:0042840">
    <property type="term" value="P:D-glucuronate catabolic process"/>
    <property type="evidence" value="ECO:0007669"/>
    <property type="project" value="TreeGrafter"/>
</dbReference>
<protein>
    <recommendedName>
        <fullName evidence="5 9">Mannonate dehydratase</fullName>
        <ecNumber evidence="5 9">4.2.1.8</ecNumber>
    </recommendedName>
    <alternativeName>
        <fullName evidence="9">D-mannonate hydro-lyase</fullName>
    </alternativeName>
</protein>
<evidence type="ECO:0000256" key="6">
    <source>
        <dbReference type="ARBA" id="ARBA00023004"/>
    </source>
</evidence>
<dbReference type="PIRSF" id="PIRSF016049">
    <property type="entry name" value="Man_dehyd"/>
    <property type="match status" value="1"/>
</dbReference>
<proteinExistence type="inferred from homology"/>
<evidence type="ECO:0000256" key="3">
    <source>
        <dbReference type="ARBA" id="ARBA00004892"/>
    </source>
</evidence>
<keyword evidence="6 9" id="KW-0408">Iron</keyword>
<dbReference type="GO" id="GO:0008198">
    <property type="term" value="F:ferrous iron binding"/>
    <property type="evidence" value="ECO:0007669"/>
    <property type="project" value="TreeGrafter"/>
</dbReference>
<comment type="pathway">
    <text evidence="3 9">Carbohydrate metabolism; pentose and glucuronate interconversion.</text>
</comment>
<evidence type="ECO:0000256" key="7">
    <source>
        <dbReference type="ARBA" id="ARBA00023211"/>
    </source>
</evidence>
<evidence type="ECO:0000313" key="11">
    <source>
        <dbReference type="Proteomes" id="UP000070058"/>
    </source>
</evidence>
<dbReference type="SUPFAM" id="SSF51658">
    <property type="entry name" value="Xylose isomerase-like"/>
    <property type="match status" value="1"/>
</dbReference>
<dbReference type="PANTHER" id="PTHR30387">
    <property type="entry name" value="MANNONATE DEHYDRATASE"/>
    <property type="match status" value="1"/>
</dbReference>
<keyword evidence="11" id="KW-1185">Reference proteome</keyword>
<evidence type="ECO:0000256" key="1">
    <source>
        <dbReference type="ARBA" id="ARBA00001794"/>
    </source>
</evidence>
<comment type="catalytic activity">
    <reaction evidence="1 9">
        <text>D-mannonate = 2-dehydro-3-deoxy-D-gluconate + H2O</text>
        <dbReference type="Rhea" id="RHEA:20097"/>
        <dbReference type="ChEBI" id="CHEBI:15377"/>
        <dbReference type="ChEBI" id="CHEBI:17767"/>
        <dbReference type="ChEBI" id="CHEBI:57990"/>
        <dbReference type="EC" id="4.2.1.8"/>
    </reaction>
</comment>
<comment type="similarity">
    <text evidence="4 9">Belongs to the mannonate dehydratase family.</text>
</comment>
<dbReference type="NCBIfam" id="TIGR00695">
    <property type="entry name" value="uxuA"/>
    <property type="match status" value="1"/>
</dbReference>
<dbReference type="PANTHER" id="PTHR30387:SF2">
    <property type="entry name" value="MANNONATE DEHYDRATASE"/>
    <property type="match status" value="1"/>
</dbReference>
<evidence type="ECO:0000256" key="5">
    <source>
        <dbReference type="ARBA" id="ARBA00012927"/>
    </source>
</evidence>
<keyword evidence="7 9" id="KW-0464">Manganese</keyword>
<dbReference type="HAMAP" id="MF_00106">
    <property type="entry name" value="UxuA"/>
    <property type="match status" value="1"/>
</dbReference>
<comment type="function">
    <text evidence="2 9">Catalyzes the dehydration of D-mannonate.</text>
</comment>
<reference evidence="11" key="1">
    <citation type="submission" date="2016-02" db="EMBL/GenBank/DDBJ databases">
        <authorList>
            <person name="Sanders J.G."/>
            <person name="Lin J.Y."/>
            <person name="Wertz J.T."/>
            <person name="Russell J.A."/>
            <person name="Moreau C.S."/>
            <person name="Powell S."/>
        </authorList>
    </citation>
    <scope>NUCLEOTIDE SEQUENCE [LARGE SCALE GENOMIC DNA]</scope>
    <source>
        <strain evidence="11">CAG34</strain>
    </source>
</reference>
<dbReference type="InterPro" id="IPR036237">
    <property type="entry name" value="Xyl_isomerase-like_sf"/>
</dbReference>
<dbReference type="EC" id="4.2.1.8" evidence="5 9"/>
<name>A0A139SJQ6_9BACT</name>
<evidence type="ECO:0000256" key="4">
    <source>
        <dbReference type="ARBA" id="ARBA00007389"/>
    </source>
</evidence>
<gene>
    <name evidence="9" type="primary">uxuA</name>
    <name evidence="10" type="ORF">AXK11_07670</name>
</gene>
<dbReference type="UniPathway" id="UPA00246"/>
<evidence type="ECO:0000256" key="8">
    <source>
        <dbReference type="ARBA" id="ARBA00023239"/>
    </source>
</evidence>
<comment type="cofactor">
    <cofactor evidence="9">
        <name>Fe(2+)</name>
        <dbReference type="ChEBI" id="CHEBI:29033"/>
    </cofactor>
    <cofactor evidence="9">
        <name>Mn(2+)</name>
        <dbReference type="ChEBI" id="CHEBI:29035"/>
    </cofactor>
</comment>
<dbReference type="GO" id="GO:0030145">
    <property type="term" value="F:manganese ion binding"/>
    <property type="evidence" value="ECO:0007669"/>
    <property type="project" value="TreeGrafter"/>
</dbReference>
<accession>A0A139SJQ6</accession>
<dbReference type="AlphaFoldDB" id="A0A139SJQ6"/>
<evidence type="ECO:0000313" key="10">
    <source>
        <dbReference type="EMBL" id="KXU34753.1"/>
    </source>
</evidence>
<dbReference type="Pfam" id="PF03786">
    <property type="entry name" value="UxuA"/>
    <property type="match status" value="1"/>
</dbReference>
<dbReference type="GO" id="GO:0008927">
    <property type="term" value="F:mannonate dehydratase activity"/>
    <property type="evidence" value="ECO:0007669"/>
    <property type="project" value="UniProtKB-UniRule"/>
</dbReference>
<organism evidence="10 11">
    <name type="scientific">Cephaloticoccus primus</name>
    <dbReference type="NCBI Taxonomy" id="1548207"/>
    <lineage>
        <taxon>Bacteria</taxon>
        <taxon>Pseudomonadati</taxon>
        <taxon>Verrucomicrobiota</taxon>
        <taxon>Opitutia</taxon>
        <taxon>Opitutales</taxon>
        <taxon>Opitutaceae</taxon>
        <taxon>Cephaloticoccus</taxon>
    </lineage>
</organism>
<evidence type="ECO:0000256" key="2">
    <source>
        <dbReference type="ARBA" id="ARBA00002713"/>
    </source>
</evidence>
<comment type="caution">
    <text evidence="10">The sequence shown here is derived from an EMBL/GenBank/DDBJ whole genome shotgun (WGS) entry which is preliminary data.</text>
</comment>
<dbReference type="STRING" id="1548207.AXK11_07670"/>
<dbReference type="Proteomes" id="UP000070058">
    <property type="component" value="Unassembled WGS sequence"/>
</dbReference>
<dbReference type="NCBIfam" id="NF003027">
    <property type="entry name" value="PRK03906.1"/>
    <property type="match status" value="1"/>
</dbReference>
<evidence type="ECO:0000256" key="9">
    <source>
        <dbReference type="HAMAP-Rule" id="MF_00106"/>
    </source>
</evidence>
<dbReference type="InterPro" id="IPR004628">
    <property type="entry name" value="Man_deHydtase"/>
</dbReference>
<dbReference type="OrthoDB" id="9780250at2"/>
<dbReference type="Gene3D" id="3.20.20.150">
    <property type="entry name" value="Divalent-metal-dependent TIM barrel enzymes"/>
    <property type="match status" value="1"/>
</dbReference>